<feature type="transmembrane region" description="Helical" evidence="1">
    <location>
        <begin position="39"/>
        <end position="57"/>
    </location>
</feature>
<dbReference type="OrthoDB" id="2550114at2759"/>
<dbReference type="KEGG" id="tvs:TRAVEDRAFT_136583"/>
<dbReference type="OMA" id="TPLESFM"/>
<protein>
    <submittedName>
        <fullName evidence="2">Uncharacterized protein</fullName>
    </submittedName>
</protein>
<organism evidence="2 3">
    <name type="scientific">Trametes versicolor (strain FP-101664)</name>
    <name type="common">White-rot fungus</name>
    <name type="synonym">Coriolus versicolor</name>
    <dbReference type="NCBI Taxonomy" id="717944"/>
    <lineage>
        <taxon>Eukaryota</taxon>
        <taxon>Fungi</taxon>
        <taxon>Dikarya</taxon>
        <taxon>Basidiomycota</taxon>
        <taxon>Agaricomycotina</taxon>
        <taxon>Agaricomycetes</taxon>
        <taxon>Polyporales</taxon>
        <taxon>Polyporaceae</taxon>
        <taxon>Trametes</taxon>
    </lineage>
</organism>
<feature type="transmembrane region" description="Helical" evidence="1">
    <location>
        <begin position="101"/>
        <end position="122"/>
    </location>
</feature>
<keyword evidence="3" id="KW-1185">Reference proteome</keyword>
<dbReference type="RefSeq" id="XP_008045293.1">
    <property type="nucleotide sequence ID" value="XM_008047102.1"/>
</dbReference>
<sequence>MFDRLLVLAVPLVLSPRLLLFLSETGTERRVALTPLESFMAFHTGILVFAIALALVFNIPSDPLDTTAKRGAPGHPLLGSLSVACVLISFISYNTKSVGPLGFLVFLGSGTIGLWGLWALLFSGSAYVSRKTGADKRTSRFLFGNKAAASVQKKQWKKGRSA</sequence>
<evidence type="ECO:0000313" key="2">
    <source>
        <dbReference type="EMBL" id="EIW51738.1"/>
    </source>
</evidence>
<evidence type="ECO:0000256" key="1">
    <source>
        <dbReference type="SAM" id="Phobius"/>
    </source>
</evidence>
<dbReference type="GeneID" id="19408916"/>
<dbReference type="AlphaFoldDB" id="R7S6X5"/>
<gene>
    <name evidence="2" type="ORF">TRAVEDRAFT_136583</name>
</gene>
<name>R7S6X5_TRAVS</name>
<keyword evidence="1" id="KW-1133">Transmembrane helix</keyword>
<keyword evidence="1" id="KW-0812">Transmembrane</keyword>
<dbReference type="PANTHER" id="PTHR39605">
    <property type="entry name" value="MAJOR FACILITATOR SUPERFAMILY (MFS) PROFILE DOMAIN-CONTAINING PROTEIN"/>
    <property type="match status" value="1"/>
</dbReference>
<proteinExistence type="predicted"/>
<reference evidence="3" key="1">
    <citation type="journal article" date="2012" name="Science">
        <title>The Paleozoic origin of enzymatic lignin decomposition reconstructed from 31 fungal genomes.</title>
        <authorList>
            <person name="Floudas D."/>
            <person name="Binder M."/>
            <person name="Riley R."/>
            <person name="Barry K."/>
            <person name="Blanchette R.A."/>
            <person name="Henrissat B."/>
            <person name="Martinez A.T."/>
            <person name="Otillar R."/>
            <person name="Spatafora J.W."/>
            <person name="Yadav J.S."/>
            <person name="Aerts A."/>
            <person name="Benoit I."/>
            <person name="Boyd A."/>
            <person name="Carlson A."/>
            <person name="Copeland A."/>
            <person name="Coutinho P.M."/>
            <person name="de Vries R.P."/>
            <person name="Ferreira P."/>
            <person name="Findley K."/>
            <person name="Foster B."/>
            <person name="Gaskell J."/>
            <person name="Glotzer D."/>
            <person name="Gorecki P."/>
            <person name="Heitman J."/>
            <person name="Hesse C."/>
            <person name="Hori C."/>
            <person name="Igarashi K."/>
            <person name="Jurgens J.A."/>
            <person name="Kallen N."/>
            <person name="Kersten P."/>
            <person name="Kohler A."/>
            <person name="Kuees U."/>
            <person name="Kumar T.K.A."/>
            <person name="Kuo A."/>
            <person name="LaButti K."/>
            <person name="Larrondo L.F."/>
            <person name="Lindquist E."/>
            <person name="Ling A."/>
            <person name="Lombard V."/>
            <person name="Lucas S."/>
            <person name="Lundell T."/>
            <person name="Martin R."/>
            <person name="McLaughlin D.J."/>
            <person name="Morgenstern I."/>
            <person name="Morin E."/>
            <person name="Murat C."/>
            <person name="Nagy L.G."/>
            <person name="Nolan M."/>
            <person name="Ohm R.A."/>
            <person name="Patyshakuliyeva A."/>
            <person name="Rokas A."/>
            <person name="Ruiz-Duenas F.J."/>
            <person name="Sabat G."/>
            <person name="Salamov A."/>
            <person name="Samejima M."/>
            <person name="Schmutz J."/>
            <person name="Slot J.C."/>
            <person name="St John F."/>
            <person name="Stenlid J."/>
            <person name="Sun H."/>
            <person name="Sun S."/>
            <person name="Syed K."/>
            <person name="Tsang A."/>
            <person name="Wiebenga A."/>
            <person name="Young D."/>
            <person name="Pisabarro A."/>
            <person name="Eastwood D.C."/>
            <person name="Martin F."/>
            <person name="Cullen D."/>
            <person name="Grigoriev I.V."/>
            <person name="Hibbett D.S."/>
        </authorList>
    </citation>
    <scope>NUCLEOTIDE SEQUENCE [LARGE SCALE GENOMIC DNA]</scope>
    <source>
        <strain evidence="3">FP-101664</strain>
    </source>
</reference>
<keyword evidence="1" id="KW-0472">Membrane</keyword>
<feature type="transmembrane region" description="Helical" evidence="1">
    <location>
        <begin position="77"/>
        <end position="95"/>
    </location>
</feature>
<evidence type="ECO:0000313" key="3">
    <source>
        <dbReference type="Proteomes" id="UP000054317"/>
    </source>
</evidence>
<dbReference type="PANTHER" id="PTHR39605:SF1">
    <property type="entry name" value="MAJOR FACILITATOR SUPERFAMILY (MFS) PROFILE DOMAIN-CONTAINING PROTEIN"/>
    <property type="match status" value="1"/>
</dbReference>
<dbReference type="EMBL" id="JH711798">
    <property type="protein sequence ID" value="EIW51738.1"/>
    <property type="molecule type" value="Genomic_DNA"/>
</dbReference>
<dbReference type="Proteomes" id="UP000054317">
    <property type="component" value="Unassembled WGS sequence"/>
</dbReference>
<accession>R7S6X5</accession>